<dbReference type="GO" id="GO:0003676">
    <property type="term" value="F:nucleic acid binding"/>
    <property type="evidence" value="ECO:0007669"/>
    <property type="project" value="InterPro"/>
</dbReference>
<gene>
    <name evidence="3" type="ORF">LTRI10_LOCUS37392</name>
</gene>
<dbReference type="CDD" id="cd06222">
    <property type="entry name" value="RNase_H_like"/>
    <property type="match status" value="1"/>
</dbReference>
<protein>
    <recommendedName>
        <fullName evidence="5">RNase H type-1 domain-containing protein</fullName>
    </recommendedName>
</protein>
<dbReference type="Pfam" id="PF13966">
    <property type="entry name" value="zf-RVT"/>
    <property type="match status" value="1"/>
</dbReference>
<dbReference type="InterPro" id="IPR036397">
    <property type="entry name" value="RNaseH_sf"/>
</dbReference>
<keyword evidence="4" id="KW-1185">Reference proteome</keyword>
<dbReference type="Proteomes" id="UP001497516">
    <property type="component" value="Chromosome 6"/>
</dbReference>
<reference evidence="3 4" key="1">
    <citation type="submission" date="2024-04" db="EMBL/GenBank/DDBJ databases">
        <authorList>
            <person name="Fracassetti M."/>
        </authorList>
    </citation>
    <scope>NUCLEOTIDE SEQUENCE [LARGE SCALE GENOMIC DNA]</scope>
</reference>
<evidence type="ECO:0000313" key="4">
    <source>
        <dbReference type="Proteomes" id="UP001497516"/>
    </source>
</evidence>
<dbReference type="PANTHER" id="PTHR47723:SF24">
    <property type="entry name" value="RNASE H TYPE-1 DOMAIN-CONTAINING PROTEIN"/>
    <property type="match status" value="1"/>
</dbReference>
<dbReference type="SUPFAM" id="SSF53098">
    <property type="entry name" value="Ribonuclease H-like"/>
    <property type="match status" value="1"/>
</dbReference>
<organism evidence="3 4">
    <name type="scientific">Linum trigynum</name>
    <dbReference type="NCBI Taxonomy" id="586398"/>
    <lineage>
        <taxon>Eukaryota</taxon>
        <taxon>Viridiplantae</taxon>
        <taxon>Streptophyta</taxon>
        <taxon>Embryophyta</taxon>
        <taxon>Tracheophyta</taxon>
        <taxon>Spermatophyta</taxon>
        <taxon>Magnoliopsida</taxon>
        <taxon>eudicotyledons</taxon>
        <taxon>Gunneridae</taxon>
        <taxon>Pentapetalae</taxon>
        <taxon>rosids</taxon>
        <taxon>fabids</taxon>
        <taxon>Malpighiales</taxon>
        <taxon>Linaceae</taxon>
        <taxon>Linum</taxon>
    </lineage>
</organism>
<dbReference type="InterPro" id="IPR053151">
    <property type="entry name" value="RNase_H-like"/>
</dbReference>
<evidence type="ECO:0000259" key="2">
    <source>
        <dbReference type="Pfam" id="PF13966"/>
    </source>
</evidence>
<feature type="domain" description="Reverse transcriptase zinc-binding" evidence="2">
    <location>
        <begin position="117"/>
        <end position="209"/>
    </location>
</feature>
<name>A0AAV2FFJ1_9ROSI</name>
<dbReference type="Pfam" id="PF13456">
    <property type="entry name" value="RVT_3"/>
    <property type="match status" value="1"/>
</dbReference>
<feature type="domain" description="RNase H type-1" evidence="1">
    <location>
        <begin position="325"/>
        <end position="436"/>
    </location>
</feature>
<dbReference type="InterPro" id="IPR044730">
    <property type="entry name" value="RNase_H-like_dom_plant"/>
</dbReference>
<dbReference type="GO" id="GO:0004523">
    <property type="term" value="F:RNA-DNA hybrid ribonuclease activity"/>
    <property type="evidence" value="ECO:0007669"/>
    <property type="project" value="InterPro"/>
</dbReference>
<dbReference type="InterPro" id="IPR002156">
    <property type="entry name" value="RNaseH_domain"/>
</dbReference>
<proteinExistence type="predicted"/>
<sequence>MDPSWMPIVAIAEFDLEIVDECPGISLRWRVGGAKVKIWGDKWVPTISKLYVTSPLMGMPVDATVCEFVDPKTEERDVTLIQSCFLDEVVWAITQIPLRGGNKTDKLVWRHSDSGEYVVREAYRVWLESESKAMGISAFGDRETWKSMWAMKVPPKVKHFMWRFMRDALSTRDHVSTRSKKWSDRCSFNDIKETQVNLFEECGWTTRIWRPTTLWVCFESRNGGVCFEWTRQVMQQMGDDVMEEWCTLMWFLWKERNTQLFNGHKNPEYEIASRAHYFLILIDYKEHRLSEEVIREMGEGQYKKNWKRPCQGSISVATEASVIASGGASLGLVLRDDAGRFLAAAAKKFHEEWSVDQAEALAAEMGVQLARQLNYDSIILESNSQNIIRILQNPHTLQTELCVLCRNVRRMLDELMNNSWRFIFRETNNAAHIMAHA</sequence>
<dbReference type="EMBL" id="OZ034819">
    <property type="protein sequence ID" value="CAL1397064.1"/>
    <property type="molecule type" value="Genomic_DNA"/>
</dbReference>
<dbReference type="Gene3D" id="3.30.420.10">
    <property type="entry name" value="Ribonuclease H-like superfamily/Ribonuclease H"/>
    <property type="match status" value="1"/>
</dbReference>
<dbReference type="AlphaFoldDB" id="A0AAV2FFJ1"/>
<evidence type="ECO:0000313" key="3">
    <source>
        <dbReference type="EMBL" id="CAL1397064.1"/>
    </source>
</evidence>
<evidence type="ECO:0008006" key="5">
    <source>
        <dbReference type="Google" id="ProtNLM"/>
    </source>
</evidence>
<dbReference type="InterPro" id="IPR012337">
    <property type="entry name" value="RNaseH-like_sf"/>
</dbReference>
<evidence type="ECO:0000259" key="1">
    <source>
        <dbReference type="Pfam" id="PF13456"/>
    </source>
</evidence>
<dbReference type="PANTHER" id="PTHR47723">
    <property type="entry name" value="OS05G0353850 PROTEIN"/>
    <property type="match status" value="1"/>
</dbReference>
<accession>A0AAV2FFJ1</accession>
<dbReference type="InterPro" id="IPR026960">
    <property type="entry name" value="RVT-Znf"/>
</dbReference>